<feature type="transmembrane region" description="Helical" evidence="8">
    <location>
        <begin position="7"/>
        <end position="26"/>
    </location>
</feature>
<dbReference type="GO" id="GO:0005886">
    <property type="term" value="C:plasma membrane"/>
    <property type="evidence" value="ECO:0007669"/>
    <property type="project" value="UniProtKB-SubCell"/>
</dbReference>
<dbReference type="PANTHER" id="PTHR13285:SF18">
    <property type="entry name" value="PROTEIN-CYSTEINE N-PALMITOYLTRANSFERASE RASP"/>
    <property type="match status" value="1"/>
</dbReference>
<proteinExistence type="inferred from homology"/>
<evidence type="ECO:0000256" key="4">
    <source>
        <dbReference type="ARBA" id="ARBA00022692"/>
    </source>
</evidence>
<dbReference type="InterPro" id="IPR028362">
    <property type="entry name" value="AlgI"/>
</dbReference>
<dbReference type="KEGG" id="cle:Clole_3610"/>
<evidence type="ECO:0000313" key="9">
    <source>
        <dbReference type="EMBL" id="ADZ85293.1"/>
    </source>
</evidence>
<feature type="transmembrane region" description="Helical" evidence="8">
    <location>
        <begin position="375"/>
        <end position="392"/>
    </location>
</feature>
<protein>
    <submittedName>
        <fullName evidence="9">Membrane bound O-acyl transferase MBOAT family protein</fullName>
    </submittedName>
</protein>
<dbReference type="InterPro" id="IPR051085">
    <property type="entry name" value="MB_O-acyltransferase"/>
</dbReference>
<keyword evidence="5 8" id="KW-1133">Transmembrane helix</keyword>
<dbReference type="HOGENOM" id="CLU_025255_0_1_9"/>
<dbReference type="AlphaFoldDB" id="F2JT74"/>
<keyword evidence="6 7" id="KW-0472">Membrane</keyword>
<evidence type="ECO:0000256" key="8">
    <source>
        <dbReference type="SAM" id="Phobius"/>
    </source>
</evidence>
<keyword evidence="10" id="KW-1185">Reference proteome</keyword>
<feature type="transmembrane region" description="Helical" evidence="8">
    <location>
        <begin position="84"/>
        <end position="101"/>
    </location>
</feature>
<dbReference type="GO" id="GO:0016746">
    <property type="term" value="F:acyltransferase activity"/>
    <property type="evidence" value="ECO:0007669"/>
    <property type="project" value="UniProtKB-KW"/>
</dbReference>
<evidence type="ECO:0000256" key="7">
    <source>
        <dbReference type="PIRNR" id="PIRNR016636"/>
    </source>
</evidence>
<evidence type="ECO:0000256" key="3">
    <source>
        <dbReference type="ARBA" id="ARBA00022475"/>
    </source>
</evidence>
<keyword evidence="3 7" id="KW-1003">Cell membrane</keyword>
<keyword evidence="7" id="KW-0012">Acyltransferase</keyword>
<keyword evidence="4 8" id="KW-0812">Transmembrane</keyword>
<dbReference type="EMBL" id="CP002582">
    <property type="protein sequence ID" value="ADZ85293.1"/>
    <property type="molecule type" value="Genomic_DNA"/>
</dbReference>
<organism evidence="9 10">
    <name type="scientific">Cellulosilyticum lentocellum (strain ATCC 49066 / DSM 5427 / NCIMB 11756 / RHM5)</name>
    <name type="common">Clostridium lentocellum</name>
    <dbReference type="NCBI Taxonomy" id="642492"/>
    <lineage>
        <taxon>Bacteria</taxon>
        <taxon>Bacillati</taxon>
        <taxon>Bacillota</taxon>
        <taxon>Clostridia</taxon>
        <taxon>Lachnospirales</taxon>
        <taxon>Cellulosilyticaceae</taxon>
        <taxon>Cellulosilyticum</taxon>
    </lineage>
</organism>
<feature type="transmembrane region" description="Helical" evidence="8">
    <location>
        <begin position="46"/>
        <end position="64"/>
    </location>
</feature>
<sequence length="496" mass="58303">MLFNSISFLIFFPLVTLGYFIIPYKWRWIWLLIASYYFYMSWNPVYALLIATSTFITYLCGVLLQSTERIEDEEKRIRLRKTWLILSLVINFSILFFYKYYNFLGDNINRVMEHFAIHMQVPYFDVMLPVGISFYTFQAIGYTMDVYRRDIKAEMHLGKYALFISFFPQLVAGPIERSGNLLKQFYEKHTFDLERAKRGFVLMLWGFFQKVVIADRVAILVNQVYGNYEAYAGFEIALATVLFSIQIYCDFAGYTYIAIGAAKIMGFELMQNFDTPYFAKSIKEFWRRWHISLSGWFKDYLYIPLGGSRCNRLKRYRNIMITFLVSGIWHGSGWNYIIWGGLHGIYQVVGDIIAPFRQRVAQLFGLNKEKFSYKCLQVLTTFILVDFAWIFFRTADLASALGIIKQMFSSFNPWIFFDQSLYQLGLDQKDFGVMMISIILMIAVELIGKHYDFEEAIAKEHCVFTWTVFMVIILGILIFGVYGPGYAASQFIYFQF</sequence>
<accession>F2JT74</accession>
<dbReference type="PIRSF" id="PIRSF016636">
    <property type="entry name" value="AlgI_DltB"/>
    <property type="match status" value="1"/>
</dbReference>
<evidence type="ECO:0000256" key="5">
    <source>
        <dbReference type="ARBA" id="ARBA00022989"/>
    </source>
</evidence>
<evidence type="ECO:0000256" key="6">
    <source>
        <dbReference type="ARBA" id="ARBA00023136"/>
    </source>
</evidence>
<dbReference type="RefSeq" id="WP_013658569.1">
    <property type="nucleotide sequence ID" value="NC_015275.1"/>
</dbReference>
<feature type="transmembrane region" description="Helical" evidence="8">
    <location>
        <begin position="431"/>
        <end position="451"/>
    </location>
</feature>
<gene>
    <name evidence="9" type="ordered locus">Clole_3610</name>
</gene>
<evidence type="ECO:0000256" key="2">
    <source>
        <dbReference type="ARBA" id="ARBA00010323"/>
    </source>
</evidence>
<dbReference type="InterPro" id="IPR004299">
    <property type="entry name" value="MBOAT_fam"/>
</dbReference>
<name>F2JT74_CELLD</name>
<dbReference type="PANTHER" id="PTHR13285">
    <property type="entry name" value="ACYLTRANSFERASE"/>
    <property type="match status" value="1"/>
</dbReference>
<reference evidence="9 10" key="1">
    <citation type="journal article" date="2011" name="J. Bacteriol.">
        <title>Complete genome sequence of the cellulose-degrading bacterium Cellulosilyticum lentocellum.</title>
        <authorList>
            <consortium name="US DOE Joint Genome Institute"/>
            <person name="Miller D.A."/>
            <person name="Suen G."/>
            <person name="Bruce D."/>
            <person name="Copeland A."/>
            <person name="Cheng J.F."/>
            <person name="Detter C."/>
            <person name="Goodwin L.A."/>
            <person name="Han C.S."/>
            <person name="Hauser L.J."/>
            <person name="Land M.L."/>
            <person name="Lapidus A."/>
            <person name="Lucas S."/>
            <person name="Meincke L."/>
            <person name="Pitluck S."/>
            <person name="Tapia R."/>
            <person name="Teshima H."/>
            <person name="Woyke T."/>
            <person name="Fox B.G."/>
            <person name="Angert E.R."/>
            <person name="Currie C.R."/>
        </authorList>
    </citation>
    <scope>NUCLEOTIDE SEQUENCE [LARGE SCALE GENOMIC DNA]</scope>
    <source>
        <strain evidence="10">ATCC 49066 / DSM 5427 / NCIMB 11756 / RHM5</strain>
    </source>
</reference>
<evidence type="ECO:0000256" key="1">
    <source>
        <dbReference type="ARBA" id="ARBA00004651"/>
    </source>
</evidence>
<feature type="transmembrane region" description="Helical" evidence="8">
    <location>
        <begin position="315"/>
        <end position="331"/>
    </location>
</feature>
<dbReference type="Proteomes" id="UP000008467">
    <property type="component" value="Chromosome"/>
</dbReference>
<dbReference type="Pfam" id="PF03062">
    <property type="entry name" value="MBOAT"/>
    <property type="match status" value="1"/>
</dbReference>
<keyword evidence="7 9" id="KW-0808">Transferase</keyword>
<dbReference type="GO" id="GO:0042121">
    <property type="term" value="P:alginic acid biosynthetic process"/>
    <property type="evidence" value="ECO:0007669"/>
    <property type="project" value="InterPro"/>
</dbReference>
<comment type="subcellular location">
    <subcellularLocation>
        <location evidence="1">Cell membrane</location>
        <topology evidence="1">Multi-pass membrane protein</topology>
    </subcellularLocation>
</comment>
<feature type="transmembrane region" description="Helical" evidence="8">
    <location>
        <begin position="463"/>
        <end position="482"/>
    </location>
</feature>
<dbReference type="PIRSF" id="PIRSF500217">
    <property type="entry name" value="AlgI"/>
    <property type="match status" value="1"/>
</dbReference>
<dbReference type="STRING" id="642492.Clole_3610"/>
<dbReference type="eggNOG" id="COG1696">
    <property type="taxonomic scope" value="Bacteria"/>
</dbReference>
<comment type="similarity">
    <text evidence="2 7">Belongs to the membrane-bound acyltransferase family.</text>
</comment>
<dbReference type="InterPro" id="IPR024194">
    <property type="entry name" value="Ac/AlaTfrase_AlgI/DltB"/>
</dbReference>
<feature type="transmembrane region" description="Helical" evidence="8">
    <location>
        <begin position="121"/>
        <end position="142"/>
    </location>
</feature>
<evidence type="ECO:0000313" key="10">
    <source>
        <dbReference type="Proteomes" id="UP000008467"/>
    </source>
</evidence>